<evidence type="ECO:0000313" key="2">
    <source>
        <dbReference type="Proteomes" id="UP000019486"/>
    </source>
</evidence>
<gene>
    <name evidence="1" type="ORF">N825_12750</name>
</gene>
<proteinExistence type="predicted"/>
<sequence length="80" mass="8601">MTVRRLDGVVILEGDCPVDEAEPLLDALLAMPGAAVDWSGCVQLHTSLVQVLLAVRPVTRGVPEGDFLKKWIAPILGRDP</sequence>
<dbReference type="RefSeq" id="WP_037456845.1">
    <property type="nucleotide sequence ID" value="NZ_AVFL01000017.1"/>
</dbReference>
<organism evidence="1 2">
    <name type="scientific">Skermanella stibiiresistens SB22</name>
    <dbReference type="NCBI Taxonomy" id="1385369"/>
    <lineage>
        <taxon>Bacteria</taxon>
        <taxon>Pseudomonadati</taxon>
        <taxon>Pseudomonadota</taxon>
        <taxon>Alphaproteobacteria</taxon>
        <taxon>Rhodospirillales</taxon>
        <taxon>Azospirillaceae</taxon>
        <taxon>Skermanella</taxon>
    </lineage>
</organism>
<name>W9GXQ0_9PROT</name>
<dbReference type="Proteomes" id="UP000019486">
    <property type="component" value="Unassembled WGS sequence"/>
</dbReference>
<dbReference type="OrthoDB" id="7585928at2"/>
<evidence type="ECO:0000313" key="1">
    <source>
        <dbReference type="EMBL" id="EWY38675.1"/>
    </source>
</evidence>
<keyword evidence="2" id="KW-1185">Reference proteome</keyword>
<dbReference type="AlphaFoldDB" id="W9GXQ0"/>
<accession>W9GXQ0</accession>
<protein>
    <submittedName>
        <fullName evidence="1">Uncharacterized protein</fullName>
    </submittedName>
</protein>
<reference evidence="1 2" key="1">
    <citation type="submission" date="2013-08" db="EMBL/GenBank/DDBJ databases">
        <title>The genome sequence of Skermanella stibiiresistens.</title>
        <authorList>
            <person name="Zhu W."/>
            <person name="Wang G."/>
        </authorList>
    </citation>
    <scope>NUCLEOTIDE SEQUENCE [LARGE SCALE GENOMIC DNA]</scope>
    <source>
        <strain evidence="1 2">SB22</strain>
    </source>
</reference>
<comment type="caution">
    <text evidence="1">The sequence shown here is derived from an EMBL/GenBank/DDBJ whole genome shotgun (WGS) entry which is preliminary data.</text>
</comment>
<dbReference type="EMBL" id="AVFL01000017">
    <property type="protein sequence ID" value="EWY38675.1"/>
    <property type="molecule type" value="Genomic_DNA"/>
</dbReference>
<dbReference type="STRING" id="1385369.N825_12750"/>